<name>M4V961_9BACT</name>
<dbReference type="PROSITE" id="PS00143">
    <property type="entry name" value="INSULINASE"/>
    <property type="match status" value="1"/>
</dbReference>
<sequence length="424" mass="48831">MDVFKKSVLPNGVRIVTEHHPHSKSVSIGVWVLTGTRDEKPEEVGISHFVEHLVFKGTKTRNAYQIAKSLESLGGELNAYTTREYTNYHCTVLKEDWRIGLEVLADLVCNMKISQKDFDLEKKVILQEIAMCDDLPEELIYDYFYEGVYKNHPLSRQILGQAETITKMTQKKIFEFYRHFYQGKNLIISAAGPLEHDQLVIECQRLFKNRKKFSAKSNRRAPRWKRYRKIFERDMEQAHVLVGLPSTSFNDKFRFEALVLNSLLGGGMTSRLYQAIREKQGLAYTVFSSLNTNVDSGNISVYAGTDSANVKKVMQIIKDEFAKLKKQGVRSSDLTLFKTQVRGQLLMGSDDIENRMSSLGVNEMVFERYKPVSNVIEEIEKISVESMNQYIAKYLDLDKMSVVLMGPNLQGHQQWLQDFDFSKN</sequence>
<dbReference type="AlphaFoldDB" id="M4V961"/>
<evidence type="ECO:0000313" key="7">
    <source>
        <dbReference type="Proteomes" id="UP000012040"/>
    </source>
</evidence>
<protein>
    <submittedName>
        <fullName evidence="6">Zinc proteinase</fullName>
    </submittedName>
</protein>
<dbReference type="InterPro" id="IPR001431">
    <property type="entry name" value="Pept_M16_Zn_BS"/>
</dbReference>
<keyword evidence="7" id="KW-1185">Reference proteome</keyword>
<dbReference type="PANTHER" id="PTHR11851:SF49">
    <property type="entry name" value="MITOCHONDRIAL-PROCESSING PEPTIDASE SUBUNIT ALPHA"/>
    <property type="match status" value="1"/>
</dbReference>
<evidence type="ECO:0000259" key="4">
    <source>
        <dbReference type="Pfam" id="PF00675"/>
    </source>
</evidence>
<comment type="cofactor">
    <cofactor evidence="1">
        <name>Zn(2+)</name>
        <dbReference type="ChEBI" id="CHEBI:29105"/>
    </cofactor>
</comment>
<evidence type="ECO:0000313" key="6">
    <source>
        <dbReference type="EMBL" id="AGH95763.1"/>
    </source>
</evidence>
<dbReference type="GO" id="GO:0006508">
    <property type="term" value="P:proteolysis"/>
    <property type="evidence" value="ECO:0007669"/>
    <property type="project" value="InterPro"/>
</dbReference>
<accession>M4V961</accession>
<dbReference type="GO" id="GO:0046872">
    <property type="term" value="F:metal ion binding"/>
    <property type="evidence" value="ECO:0007669"/>
    <property type="project" value="InterPro"/>
</dbReference>
<dbReference type="PANTHER" id="PTHR11851">
    <property type="entry name" value="METALLOPROTEASE"/>
    <property type="match status" value="1"/>
</dbReference>
<dbReference type="Proteomes" id="UP000012040">
    <property type="component" value="Chromosome"/>
</dbReference>
<gene>
    <name evidence="6" type="ORF">A11Q_1547</name>
</gene>
<dbReference type="KEGG" id="bex:A11Q_1547"/>
<dbReference type="Pfam" id="PF00675">
    <property type="entry name" value="Peptidase_M16"/>
    <property type="match status" value="1"/>
</dbReference>
<evidence type="ECO:0000256" key="2">
    <source>
        <dbReference type="ARBA" id="ARBA00007261"/>
    </source>
</evidence>
<comment type="similarity">
    <text evidence="2 3">Belongs to the peptidase M16 family.</text>
</comment>
<feature type="domain" description="Peptidase M16 C-terminal" evidence="5">
    <location>
        <begin position="168"/>
        <end position="339"/>
    </location>
</feature>
<organism evidence="6 7">
    <name type="scientific">Pseudobdellovibrio exovorus JSS</name>
    <dbReference type="NCBI Taxonomy" id="1184267"/>
    <lineage>
        <taxon>Bacteria</taxon>
        <taxon>Pseudomonadati</taxon>
        <taxon>Bdellovibrionota</taxon>
        <taxon>Bdellovibrionia</taxon>
        <taxon>Bdellovibrionales</taxon>
        <taxon>Pseudobdellovibrionaceae</taxon>
        <taxon>Pseudobdellovibrio</taxon>
    </lineage>
</organism>
<proteinExistence type="inferred from homology"/>
<evidence type="ECO:0000256" key="3">
    <source>
        <dbReference type="RuleBase" id="RU004447"/>
    </source>
</evidence>
<dbReference type="eggNOG" id="COG0612">
    <property type="taxonomic scope" value="Bacteria"/>
</dbReference>
<dbReference type="HOGENOM" id="CLU_009902_3_0_7"/>
<dbReference type="Gene3D" id="3.30.830.10">
    <property type="entry name" value="Metalloenzyme, LuxS/M16 peptidase-like"/>
    <property type="match status" value="2"/>
</dbReference>
<dbReference type="InterPro" id="IPR007863">
    <property type="entry name" value="Peptidase_M16_C"/>
</dbReference>
<dbReference type="SUPFAM" id="SSF63411">
    <property type="entry name" value="LuxS/MPP-like metallohydrolase"/>
    <property type="match status" value="2"/>
</dbReference>
<dbReference type="Pfam" id="PF05193">
    <property type="entry name" value="Peptidase_M16_C"/>
    <property type="match status" value="1"/>
</dbReference>
<dbReference type="InterPro" id="IPR011765">
    <property type="entry name" value="Pept_M16_N"/>
</dbReference>
<dbReference type="RefSeq" id="WP_015470253.1">
    <property type="nucleotide sequence ID" value="NC_020813.1"/>
</dbReference>
<dbReference type="PATRIC" id="fig|1184267.3.peg.1564"/>
<dbReference type="EMBL" id="CP003537">
    <property type="protein sequence ID" value="AGH95763.1"/>
    <property type="molecule type" value="Genomic_DNA"/>
</dbReference>
<evidence type="ECO:0000256" key="1">
    <source>
        <dbReference type="ARBA" id="ARBA00001947"/>
    </source>
</evidence>
<dbReference type="InterPro" id="IPR050361">
    <property type="entry name" value="MPP/UQCRC_Complex"/>
</dbReference>
<reference evidence="6 7" key="1">
    <citation type="journal article" date="2013" name="ISME J.">
        <title>By their genes ye shall know them: genomic signatures of predatory bacteria.</title>
        <authorList>
            <person name="Pasternak Z."/>
            <person name="Pietrokovski S."/>
            <person name="Rotem O."/>
            <person name="Gophna U."/>
            <person name="Lurie-Weinberger M.N."/>
            <person name="Jurkevitch E."/>
        </authorList>
    </citation>
    <scope>NUCLEOTIDE SEQUENCE [LARGE SCALE GENOMIC DNA]</scope>
    <source>
        <strain evidence="6 7">JSS</strain>
    </source>
</reference>
<feature type="domain" description="Peptidase M16 N-terminal" evidence="4">
    <location>
        <begin position="14"/>
        <end position="160"/>
    </location>
</feature>
<evidence type="ECO:0000259" key="5">
    <source>
        <dbReference type="Pfam" id="PF05193"/>
    </source>
</evidence>
<dbReference type="InterPro" id="IPR011249">
    <property type="entry name" value="Metalloenz_LuxS/M16"/>
</dbReference>
<dbReference type="GO" id="GO:0004222">
    <property type="term" value="F:metalloendopeptidase activity"/>
    <property type="evidence" value="ECO:0007669"/>
    <property type="project" value="InterPro"/>
</dbReference>
<dbReference type="STRING" id="1184267.A11Q_1547"/>